<evidence type="ECO:0000256" key="6">
    <source>
        <dbReference type="SAM" id="Phobius"/>
    </source>
</evidence>
<dbReference type="GO" id="GO:0070509">
    <property type="term" value="P:calcium ion import"/>
    <property type="evidence" value="ECO:0007669"/>
    <property type="project" value="TreeGrafter"/>
</dbReference>
<dbReference type="InterPro" id="IPR018247">
    <property type="entry name" value="EF_Hand_1_Ca_BS"/>
</dbReference>
<dbReference type="PANTHER" id="PTHR10037:SF230">
    <property type="entry name" value="CA[2+]-CHANNEL PROTEIN ALPHA[[1]] SUBUNIT T, ISOFORM F"/>
    <property type="match status" value="1"/>
</dbReference>
<dbReference type="InterPro" id="IPR043203">
    <property type="entry name" value="VGCC_Ca_Na"/>
</dbReference>
<keyword evidence="3" id="KW-0106">Calcium</keyword>
<dbReference type="SUPFAM" id="SSF81324">
    <property type="entry name" value="Voltage-gated potassium channels"/>
    <property type="match status" value="1"/>
</dbReference>
<dbReference type="PROSITE" id="PS50222">
    <property type="entry name" value="EF_HAND_2"/>
    <property type="match status" value="2"/>
</dbReference>
<dbReference type="PANTHER" id="PTHR10037">
    <property type="entry name" value="VOLTAGE-GATED CATION CHANNEL CALCIUM AND SODIUM"/>
    <property type="match status" value="1"/>
</dbReference>
<evidence type="ECO:0000256" key="5">
    <source>
        <dbReference type="ARBA" id="ARBA00023136"/>
    </source>
</evidence>
<dbReference type="Gene3D" id="1.10.287.70">
    <property type="match status" value="1"/>
</dbReference>
<dbReference type="OMA" id="DWINLVE"/>
<dbReference type="CDD" id="cd00051">
    <property type="entry name" value="EFh"/>
    <property type="match status" value="1"/>
</dbReference>
<dbReference type="InterPro" id="IPR027359">
    <property type="entry name" value="Volt_channel_dom_sf"/>
</dbReference>
<evidence type="ECO:0000313" key="8">
    <source>
        <dbReference type="EMBL" id="CAE8584291.1"/>
    </source>
</evidence>
<reference evidence="8" key="1">
    <citation type="submission" date="2021-02" db="EMBL/GenBank/DDBJ databases">
        <authorList>
            <person name="Dougan E. K."/>
            <person name="Rhodes N."/>
            <person name="Thang M."/>
            <person name="Chan C."/>
        </authorList>
    </citation>
    <scope>NUCLEOTIDE SEQUENCE</scope>
</reference>
<feature type="transmembrane region" description="Helical" evidence="6">
    <location>
        <begin position="156"/>
        <end position="181"/>
    </location>
</feature>
<dbReference type="GO" id="GO:0005509">
    <property type="term" value="F:calcium ion binding"/>
    <property type="evidence" value="ECO:0007669"/>
    <property type="project" value="InterPro"/>
</dbReference>
<dbReference type="AlphaFoldDB" id="A0A813D6Z8"/>
<evidence type="ECO:0000256" key="1">
    <source>
        <dbReference type="ARBA" id="ARBA00004141"/>
    </source>
</evidence>
<dbReference type="GO" id="GO:0086010">
    <property type="term" value="P:membrane depolarization during action potential"/>
    <property type="evidence" value="ECO:0007669"/>
    <property type="project" value="TreeGrafter"/>
</dbReference>
<feature type="transmembrane region" description="Helical" evidence="6">
    <location>
        <begin position="66"/>
        <end position="99"/>
    </location>
</feature>
<dbReference type="EMBL" id="CAJNNV010001092">
    <property type="protein sequence ID" value="CAE8584291.1"/>
    <property type="molecule type" value="Genomic_DNA"/>
</dbReference>
<dbReference type="Pfam" id="PF00520">
    <property type="entry name" value="Ion_trans"/>
    <property type="match status" value="1"/>
</dbReference>
<organism evidence="8 9">
    <name type="scientific">Polarella glacialis</name>
    <name type="common">Dinoflagellate</name>
    <dbReference type="NCBI Taxonomy" id="89957"/>
    <lineage>
        <taxon>Eukaryota</taxon>
        <taxon>Sar</taxon>
        <taxon>Alveolata</taxon>
        <taxon>Dinophyceae</taxon>
        <taxon>Suessiales</taxon>
        <taxon>Suessiaceae</taxon>
        <taxon>Polarella</taxon>
    </lineage>
</organism>
<feature type="domain" description="EF-hand" evidence="7">
    <location>
        <begin position="205"/>
        <end position="240"/>
    </location>
</feature>
<evidence type="ECO:0000256" key="3">
    <source>
        <dbReference type="ARBA" id="ARBA00022837"/>
    </source>
</evidence>
<sequence>MGEELAFWVGPEWRWNIFDAVMVLSMLIDTALVAAGLEVGYIRLLRVIRALRSFRIIRVLRFFRELRVMLLSIMNSIAPLMWAVLFLALTISVFSVVFLQGVTNFILDAQPGVDSIEEVQQYYQSFPMAFFSLFMAITGGEDWINLVEPLIQISSAYGVLFVIYISLMVLGVLNIITGIFVESASDLSRQDRDLVTQAEQERTANYMKELRKLFIELDTNCNGTISLKEFEGFASRHEVQAYFSVLELDVTKAAQVFRLLDVDGSNEIEIDEFVVGCMRLKGLAKGVDMESLMFENKKLMTRWSNHQKWTRRL</sequence>
<proteinExistence type="predicted"/>
<dbReference type="Gene3D" id="1.20.120.350">
    <property type="entry name" value="Voltage-gated potassium channels. Chain C"/>
    <property type="match status" value="1"/>
</dbReference>
<evidence type="ECO:0000256" key="4">
    <source>
        <dbReference type="ARBA" id="ARBA00022989"/>
    </source>
</evidence>
<keyword evidence="4 6" id="KW-1133">Transmembrane helix</keyword>
<protein>
    <recommendedName>
        <fullName evidence="7">EF-hand domain-containing protein</fullName>
    </recommendedName>
</protein>
<dbReference type="Gene3D" id="1.10.238.10">
    <property type="entry name" value="EF-hand"/>
    <property type="match status" value="1"/>
</dbReference>
<dbReference type="Proteomes" id="UP000654075">
    <property type="component" value="Unassembled WGS sequence"/>
</dbReference>
<evidence type="ECO:0000259" key="7">
    <source>
        <dbReference type="PROSITE" id="PS50222"/>
    </source>
</evidence>
<comment type="caution">
    <text evidence="8">The sequence shown here is derived from an EMBL/GenBank/DDBJ whole genome shotgun (WGS) entry which is preliminary data.</text>
</comment>
<keyword evidence="2 6" id="KW-0812">Transmembrane</keyword>
<accession>A0A813D6Z8</accession>
<evidence type="ECO:0000256" key="2">
    <source>
        <dbReference type="ARBA" id="ARBA00022692"/>
    </source>
</evidence>
<dbReference type="InterPro" id="IPR011992">
    <property type="entry name" value="EF-hand-dom_pair"/>
</dbReference>
<keyword evidence="9" id="KW-1185">Reference proteome</keyword>
<dbReference type="InterPro" id="IPR005821">
    <property type="entry name" value="Ion_trans_dom"/>
</dbReference>
<dbReference type="PROSITE" id="PS00018">
    <property type="entry name" value="EF_HAND_1"/>
    <property type="match status" value="2"/>
</dbReference>
<name>A0A813D6Z8_POLGL</name>
<feature type="transmembrane region" description="Helical" evidence="6">
    <location>
        <begin position="20"/>
        <end position="45"/>
    </location>
</feature>
<dbReference type="Pfam" id="PF13202">
    <property type="entry name" value="EF-hand_5"/>
    <property type="match status" value="2"/>
</dbReference>
<comment type="subcellular location">
    <subcellularLocation>
        <location evidence="1">Membrane</location>
        <topology evidence="1">Multi-pass membrane protein</topology>
    </subcellularLocation>
</comment>
<evidence type="ECO:0000313" key="9">
    <source>
        <dbReference type="Proteomes" id="UP000654075"/>
    </source>
</evidence>
<dbReference type="OrthoDB" id="446302at2759"/>
<dbReference type="GO" id="GO:0008332">
    <property type="term" value="F:low voltage-gated calcium channel activity"/>
    <property type="evidence" value="ECO:0007669"/>
    <property type="project" value="TreeGrafter"/>
</dbReference>
<keyword evidence="5 6" id="KW-0472">Membrane</keyword>
<dbReference type="GO" id="GO:0001518">
    <property type="term" value="C:voltage-gated sodium channel complex"/>
    <property type="evidence" value="ECO:0007669"/>
    <property type="project" value="TreeGrafter"/>
</dbReference>
<dbReference type="InterPro" id="IPR002048">
    <property type="entry name" value="EF_hand_dom"/>
</dbReference>
<gene>
    <name evidence="8" type="ORF">PGLA1383_LOCUS3226</name>
</gene>
<dbReference type="SUPFAM" id="SSF47473">
    <property type="entry name" value="EF-hand"/>
    <property type="match status" value="1"/>
</dbReference>
<dbReference type="SMART" id="SM00054">
    <property type="entry name" value="EFh"/>
    <property type="match status" value="2"/>
</dbReference>
<feature type="domain" description="EF-hand" evidence="7">
    <location>
        <begin position="248"/>
        <end position="283"/>
    </location>
</feature>
<dbReference type="GO" id="GO:0005248">
    <property type="term" value="F:voltage-gated sodium channel activity"/>
    <property type="evidence" value="ECO:0007669"/>
    <property type="project" value="TreeGrafter"/>
</dbReference>